<sequence>EEIEPSEANQFYITPVFETSTVQEIPIPTTHEIIVPAAQEIHISATQ</sequence>
<evidence type="ECO:0000313" key="1">
    <source>
        <dbReference type="EMBL" id="CAG8834819.1"/>
    </source>
</evidence>
<gene>
    <name evidence="1" type="ORF">RPERSI_LOCUS29319</name>
</gene>
<evidence type="ECO:0000313" key="2">
    <source>
        <dbReference type="Proteomes" id="UP000789920"/>
    </source>
</evidence>
<comment type="caution">
    <text evidence="1">The sequence shown here is derived from an EMBL/GenBank/DDBJ whole genome shotgun (WGS) entry which is preliminary data.</text>
</comment>
<protein>
    <submittedName>
        <fullName evidence="1">13125_t:CDS:1</fullName>
    </submittedName>
</protein>
<dbReference type="Proteomes" id="UP000789920">
    <property type="component" value="Unassembled WGS sequence"/>
</dbReference>
<keyword evidence="2" id="KW-1185">Reference proteome</keyword>
<proteinExistence type="predicted"/>
<dbReference type="EMBL" id="CAJVQC010110204">
    <property type="protein sequence ID" value="CAG8834819.1"/>
    <property type="molecule type" value="Genomic_DNA"/>
</dbReference>
<name>A0ACA9SFB0_9GLOM</name>
<accession>A0ACA9SFB0</accession>
<reference evidence="1" key="1">
    <citation type="submission" date="2021-06" db="EMBL/GenBank/DDBJ databases">
        <authorList>
            <person name="Kallberg Y."/>
            <person name="Tangrot J."/>
            <person name="Rosling A."/>
        </authorList>
    </citation>
    <scope>NUCLEOTIDE SEQUENCE</scope>
    <source>
        <strain evidence="1">MA461A</strain>
    </source>
</reference>
<feature type="non-terminal residue" evidence="1">
    <location>
        <position position="1"/>
    </location>
</feature>
<organism evidence="1 2">
    <name type="scientific">Racocetra persica</name>
    <dbReference type="NCBI Taxonomy" id="160502"/>
    <lineage>
        <taxon>Eukaryota</taxon>
        <taxon>Fungi</taxon>
        <taxon>Fungi incertae sedis</taxon>
        <taxon>Mucoromycota</taxon>
        <taxon>Glomeromycotina</taxon>
        <taxon>Glomeromycetes</taxon>
        <taxon>Diversisporales</taxon>
        <taxon>Gigasporaceae</taxon>
        <taxon>Racocetra</taxon>
    </lineage>
</organism>